<dbReference type="EMBL" id="UYRR01031006">
    <property type="protein sequence ID" value="VDK43232.1"/>
    <property type="molecule type" value="Genomic_DNA"/>
</dbReference>
<sequence length="244" mass="28050">MAWQTELKQIRAEIQQQIQGDTTLWRDELTKMRDEFRRTCDEMKKSIKSETEGELQKLREEFQKTCDEAKQESQTTCEETKKTIKSETDEDLQKIRDDLRRVHDERRDESRAVILLASIPTLLFITHSKFSGLVLLVASIGALLVMSVQCATAGMRVVLGEDVSITFGTDIKNVSVNNPNSNRREPIIKNGHLTGLGLEMFKNRVKFDKGTLTITSLKENDPDNFYFFRNGYPMVISLIKKSRN</sequence>
<dbReference type="WBParaSite" id="ASIM_0001102001-mRNA-1">
    <property type="protein sequence ID" value="ASIM_0001102001-mRNA-1"/>
    <property type="gene ID" value="ASIM_0001102001"/>
</dbReference>
<protein>
    <submittedName>
        <fullName evidence="4">BPH_2 domain-containing protein</fullName>
    </submittedName>
</protein>
<keyword evidence="3" id="KW-1185">Reference proteome</keyword>
<accession>A0A0M3JSQ0</accession>
<organism evidence="4">
    <name type="scientific">Anisakis simplex</name>
    <name type="common">Herring worm</name>
    <dbReference type="NCBI Taxonomy" id="6269"/>
    <lineage>
        <taxon>Eukaryota</taxon>
        <taxon>Metazoa</taxon>
        <taxon>Ecdysozoa</taxon>
        <taxon>Nematoda</taxon>
        <taxon>Chromadorea</taxon>
        <taxon>Rhabditida</taxon>
        <taxon>Spirurina</taxon>
        <taxon>Ascaridomorpha</taxon>
        <taxon>Ascaridoidea</taxon>
        <taxon>Anisakidae</taxon>
        <taxon>Anisakis</taxon>
        <taxon>Anisakis simplex complex</taxon>
    </lineage>
</organism>
<keyword evidence="1" id="KW-0175">Coiled coil</keyword>
<name>A0A0M3JSQ0_ANISI</name>
<feature type="coiled-coil region" evidence="1">
    <location>
        <begin position="26"/>
        <end position="75"/>
    </location>
</feature>
<evidence type="ECO:0000313" key="2">
    <source>
        <dbReference type="EMBL" id="VDK43232.1"/>
    </source>
</evidence>
<evidence type="ECO:0000313" key="3">
    <source>
        <dbReference type="Proteomes" id="UP000267096"/>
    </source>
</evidence>
<proteinExistence type="predicted"/>
<dbReference type="AlphaFoldDB" id="A0A0M3JSQ0"/>
<gene>
    <name evidence="2" type="ORF">ASIM_LOCUS10578</name>
</gene>
<dbReference type="InterPro" id="IPR024930">
    <property type="entry name" value="Skp_dom_sf"/>
</dbReference>
<evidence type="ECO:0000313" key="4">
    <source>
        <dbReference type="WBParaSite" id="ASIM_0001102001-mRNA-1"/>
    </source>
</evidence>
<reference evidence="4" key="1">
    <citation type="submission" date="2017-02" db="UniProtKB">
        <authorList>
            <consortium name="WormBaseParasite"/>
        </authorList>
    </citation>
    <scope>IDENTIFICATION</scope>
</reference>
<reference evidence="2 3" key="2">
    <citation type="submission" date="2018-11" db="EMBL/GenBank/DDBJ databases">
        <authorList>
            <consortium name="Pathogen Informatics"/>
        </authorList>
    </citation>
    <scope>NUCLEOTIDE SEQUENCE [LARGE SCALE GENOMIC DNA]</scope>
</reference>
<dbReference type="Proteomes" id="UP000267096">
    <property type="component" value="Unassembled WGS sequence"/>
</dbReference>
<dbReference type="SUPFAM" id="SSF111384">
    <property type="entry name" value="OmpH-like"/>
    <property type="match status" value="1"/>
</dbReference>
<evidence type="ECO:0000256" key="1">
    <source>
        <dbReference type="SAM" id="Coils"/>
    </source>
</evidence>